<dbReference type="EMBL" id="UGTW01000001">
    <property type="protein sequence ID" value="SUC15624.1"/>
    <property type="molecule type" value="Genomic_DNA"/>
</dbReference>
<accession>A0A379F7K6</accession>
<dbReference type="Gene3D" id="3.40.50.200">
    <property type="entry name" value="Peptidase S8/S53 domain"/>
    <property type="match status" value="1"/>
</dbReference>
<sequence>MGVTSAFLFGPLWPDEEAPRPFSYVDHYRVLDEKTTEEDPYELYRTLSHLEDILLSRQYEFMNLSLGPDLPIDDDEIHPWTSLIDNYLSDGETFLTIAAGNNGNSDNSLGLDRVQVPSDCVNALSVGATDQVDSEWKRASYSAVGPDRSPCLVKPDLVTFGGTPNNISIYQVLLILES</sequence>
<proteinExistence type="predicted"/>
<gene>
    <name evidence="2" type="ORF">NCTC10376_01475</name>
</gene>
<evidence type="ECO:0000259" key="1">
    <source>
        <dbReference type="Pfam" id="PF00082"/>
    </source>
</evidence>
<evidence type="ECO:0000313" key="3">
    <source>
        <dbReference type="Proteomes" id="UP000254331"/>
    </source>
</evidence>
<name>A0A379F7K6_PROVU</name>
<dbReference type="GO" id="GO:0006508">
    <property type="term" value="P:proteolysis"/>
    <property type="evidence" value="ECO:0007669"/>
    <property type="project" value="InterPro"/>
</dbReference>
<dbReference type="AlphaFoldDB" id="A0A379F7K6"/>
<dbReference type="SUPFAM" id="SSF52743">
    <property type="entry name" value="Subtilisin-like"/>
    <property type="match status" value="1"/>
</dbReference>
<evidence type="ECO:0000313" key="2">
    <source>
        <dbReference type="EMBL" id="SUC15624.1"/>
    </source>
</evidence>
<dbReference type="Proteomes" id="UP000254331">
    <property type="component" value="Unassembled WGS sequence"/>
</dbReference>
<dbReference type="InterPro" id="IPR036852">
    <property type="entry name" value="Peptidase_S8/S53_dom_sf"/>
</dbReference>
<reference evidence="2 3" key="1">
    <citation type="submission" date="2018-06" db="EMBL/GenBank/DDBJ databases">
        <authorList>
            <consortium name="Pathogen Informatics"/>
            <person name="Doyle S."/>
        </authorList>
    </citation>
    <scope>NUCLEOTIDE SEQUENCE [LARGE SCALE GENOMIC DNA]</scope>
    <source>
        <strain evidence="2 3">NCTC10376</strain>
    </source>
</reference>
<protein>
    <recommendedName>
        <fullName evidence="1">Peptidase S8/S53 domain-containing protein</fullName>
    </recommendedName>
</protein>
<dbReference type="InterPro" id="IPR000209">
    <property type="entry name" value="Peptidase_S8/S53_dom"/>
</dbReference>
<dbReference type="GO" id="GO:0004252">
    <property type="term" value="F:serine-type endopeptidase activity"/>
    <property type="evidence" value="ECO:0007669"/>
    <property type="project" value="InterPro"/>
</dbReference>
<feature type="domain" description="Peptidase S8/S53" evidence="1">
    <location>
        <begin position="58"/>
        <end position="163"/>
    </location>
</feature>
<organism evidence="2 3">
    <name type="scientific">Proteus vulgaris</name>
    <dbReference type="NCBI Taxonomy" id="585"/>
    <lineage>
        <taxon>Bacteria</taxon>
        <taxon>Pseudomonadati</taxon>
        <taxon>Pseudomonadota</taxon>
        <taxon>Gammaproteobacteria</taxon>
        <taxon>Enterobacterales</taxon>
        <taxon>Morganellaceae</taxon>
        <taxon>Proteus</taxon>
    </lineage>
</organism>
<dbReference type="Pfam" id="PF00082">
    <property type="entry name" value="Peptidase_S8"/>
    <property type="match status" value="1"/>
</dbReference>